<evidence type="ECO:0000256" key="5">
    <source>
        <dbReference type="RuleBase" id="RU364035"/>
    </source>
</evidence>
<accession>A0AAW1DFZ1</accession>
<keyword evidence="5" id="KW-0813">Transport</keyword>
<keyword evidence="5" id="KW-0509">mRNA transport</keyword>
<dbReference type="GO" id="GO:0017056">
    <property type="term" value="F:structural constituent of nuclear pore"/>
    <property type="evidence" value="ECO:0007669"/>
    <property type="project" value="InterPro"/>
</dbReference>
<comment type="subcellular location">
    <subcellularLocation>
        <location evidence="1 5">Nucleus</location>
        <location evidence="1 5">Nuclear pore complex</location>
    </subcellularLocation>
</comment>
<sequence length="818" mass="93613">MGDVDFSDLVSEAEHLAAESEPIGELPKIERNIKQVLEESQALWTRVTATGPQDLQANILLGPKGLDLHQVTHKLKSLTSRKTFEPLEPVPLTDIPSFLKNESENAILELIDSTHRATYAGIEKLHKKKIFDEWHNHKTNLMNSLVGYSNEIIDVPIRREISIVNESRFGMSSTLDHEEMAYAKCLIDYNNATLQGLPKPNLLEKFSDASQSFNNQKLCEMWKMLSYMTDLPPQGKGDAIKARCELAVQEKMVQQALLYLEERYKEYMNSVVAGNMSTAQRGGIPGSYHLVRGFVSVKLTGNEPGLTEKTLDGLPLWPHVYYSLRCGDISAALQCIKNTENPKEDMVAVLQDLKESTKRRLDVTNEMKVKTEYKRIVGKSPDPYKRLVYCLLGACDVFDDHRAIANTADDYLWLKLWQVRETDSDASHSIKYSFLQTLILEDYGEQYYKAAEQPHVFFQMLVLTGQWESAIDFLIRVDKYRSHAVHMAIAIHELNLLALPASINSPLLVIDEIDPSPMRRLNLLRLILLYTRKFETSDPKETLHYYFTLRHLPGTDKKNAFATCVINLMIETKQYDLVLGHLEDDGCRIPGLLDSLECAQINTKAITESIAEIAESRGLLEDAIKLYDLCGLHEHVLSLLNTLLSQVLSRPTSDINSTRTRLVNTAYKVHLRYRGQELNCKNITLSTFNMLRELITFFDMYHLREYNKALEIIAREKIIPLDVNEMEERISNFKLLQEPITRNIPDILMATMRIYLHQYTMTLGEKESSKKLEDGRKTKQLNFIRERAKLLTSFAGTIPYRMPGDTNSRLVQLEIMMN</sequence>
<keyword evidence="4 5" id="KW-0539">Nucleus</keyword>
<keyword evidence="3 5" id="KW-0906">Nuclear pore complex</keyword>
<evidence type="ECO:0000256" key="2">
    <source>
        <dbReference type="ARBA" id="ARBA00010186"/>
    </source>
</evidence>
<dbReference type="PANTHER" id="PTHR11225:SF4">
    <property type="entry name" value="NUCLEAR PORE COMPLEX PROTEIN NUP93"/>
    <property type="match status" value="1"/>
</dbReference>
<dbReference type="GO" id="GO:0006606">
    <property type="term" value="P:protein import into nucleus"/>
    <property type="evidence" value="ECO:0007669"/>
    <property type="project" value="TreeGrafter"/>
</dbReference>
<keyword evidence="5" id="KW-0653">Protein transport</keyword>
<comment type="similarity">
    <text evidence="2 5">Belongs to the nucleoporin interacting component (NIC) family.</text>
</comment>
<evidence type="ECO:0000256" key="3">
    <source>
        <dbReference type="ARBA" id="ARBA00023132"/>
    </source>
</evidence>
<dbReference type="Proteomes" id="UP001461498">
    <property type="component" value="Unassembled WGS sequence"/>
</dbReference>
<dbReference type="InterPro" id="IPR007231">
    <property type="entry name" value="Nucleoporin_int_Nup93/Nic96"/>
</dbReference>
<keyword evidence="7" id="KW-1185">Reference proteome</keyword>
<evidence type="ECO:0000256" key="1">
    <source>
        <dbReference type="ARBA" id="ARBA00004567"/>
    </source>
</evidence>
<evidence type="ECO:0000313" key="7">
    <source>
        <dbReference type="Proteomes" id="UP001461498"/>
    </source>
</evidence>
<protein>
    <recommendedName>
        <fullName evidence="5">Nuclear pore protein</fullName>
    </recommendedName>
</protein>
<dbReference type="Pfam" id="PF04097">
    <property type="entry name" value="Nic96"/>
    <property type="match status" value="1"/>
</dbReference>
<dbReference type="PANTHER" id="PTHR11225">
    <property type="entry name" value="NUCLEAR PORE COMPLEX PROTEIN NUP93 NUCLEOPORIN NUP93 DEAD EYE PROTEIN"/>
    <property type="match status" value="1"/>
</dbReference>
<comment type="caution">
    <text evidence="6">The sequence shown here is derived from an EMBL/GenBank/DDBJ whole genome shotgun (WGS) entry which is preliminary data.</text>
</comment>
<dbReference type="AlphaFoldDB" id="A0AAW1DFZ1"/>
<keyword evidence="5" id="KW-0811">Translocation</keyword>
<dbReference type="GO" id="GO:0005643">
    <property type="term" value="C:nuclear pore"/>
    <property type="evidence" value="ECO:0007669"/>
    <property type="project" value="UniProtKB-SubCell"/>
</dbReference>
<name>A0AAW1DFZ1_9HEMI</name>
<proteinExistence type="inferred from homology"/>
<evidence type="ECO:0000256" key="4">
    <source>
        <dbReference type="ARBA" id="ARBA00023242"/>
    </source>
</evidence>
<evidence type="ECO:0000313" key="6">
    <source>
        <dbReference type="EMBL" id="KAK9509961.1"/>
    </source>
</evidence>
<reference evidence="6 7" key="1">
    <citation type="submission" date="2022-12" db="EMBL/GenBank/DDBJ databases">
        <title>Chromosome-level genome assembly of true bugs.</title>
        <authorList>
            <person name="Ma L."/>
            <person name="Li H."/>
        </authorList>
    </citation>
    <scope>NUCLEOTIDE SEQUENCE [LARGE SCALE GENOMIC DNA]</scope>
    <source>
        <strain evidence="6">Lab_2022b</strain>
    </source>
</reference>
<gene>
    <name evidence="6" type="ORF">O3M35_004842</name>
</gene>
<dbReference type="EMBL" id="JAPXFL010000002">
    <property type="protein sequence ID" value="KAK9509961.1"/>
    <property type="molecule type" value="Genomic_DNA"/>
</dbReference>
<keyword evidence="5" id="KW-0472">Membrane</keyword>
<dbReference type="GO" id="GO:0016973">
    <property type="term" value="P:poly(A)+ mRNA export from nucleus"/>
    <property type="evidence" value="ECO:0007669"/>
    <property type="project" value="TreeGrafter"/>
</dbReference>
<organism evidence="6 7">
    <name type="scientific">Rhynocoris fuscipes</name>
    <dbReference type="NCBI Taxonomy" id="488301"/>
    <lineage>
        <taxon>Eukaryota</taxon>
        <taxon>Metazoa</taxon>
        <taxon>Ecdysozoa</taxon>
        <taxon>Arthropoda</taxon>
        <taxon>Hexapoda</taxon>
        <taxon>Insecta</taxon>
        <taxon>Pterygota</taxon>
        <taxon>Neoptera</taxon>
        <taxon>Paraneoptera</taxon>
        <taxon>Hemiptera</taxon>
        <taxon>Heteroptera</taxon>
        <taxon>Panheteroptera</taxon>
        <taxon>Cimicomorpha</taxon>
        <taxon>Reduviidae</taxon>
        <taxon>Harpactorinae</taxon>
        <taxon>Harpactorini</taxon>
        <taxon>Rhynocoris</taxon>
    </lineage>
</organism>